<organism evidence="1 2">
    <name type="scientific">Candidatus Sulfurimonas baltica</name>
    <dbReference type="NCBI Taxonomy" id="2740404"/>
    <lineage>
        <taxon>Bacteria</taxon>
        <taxon>Pseudomonadati</taxon>
        <taxon>Campylobacterota</taxon>
        <taxon>Epsilonproteobacteria</taxon>
        <taxon>Campylobacterales</taxon>
        <taxon>Sulfurimonadaceae</taxon>
        <taxon>Sulfurimonas</taxon>
    </lineage>
</organism>
<evidence type="ECO:0000313" key="1">
    <source>
        <dbReference type="EMBL" id="QOY53386.1"/>
    </source>
</evidence>
<reference evidence="1 2" key="1">
    <citation type="submission" date="2020-05" db="EMBL/GenBank/DDBJ databases">
        <title>Sulfurimonas marisnigri, sp. nov., and Sulfurimonas baltica, sp. nov., manganese oxide reducing chemolithoautotrophs of the class Epsilonproteobacteria isolated from the pelagic redoxclines of the Black and Baltic Seas and emended description of the genus Sulfurimonas.</title>
        <authorList>
            <person name="Henkel J.V."/>
            <person name="Laudan C."/>
            <person name="Werner J."/>
            <person name="Neu T."/>
            <person name="Plewe S."/>
            <person name="Sproer C."/>
            <person name="Bunk B."/>
            <person name="Schulz-Vogt H.N."/>
        </authorList>
    </citation>
    <scope>NUCLEOTIDE SEQUENCE [LARGE SCALE GENOMIC DNA]</scope>
    <source>
        <strain evidence="1 2">GD2</strain>
    </source>
</reference>
<dbReference type="KEGG" id="sbal:HUE88_06875"/>
<dbReference type="EMBL" id="CP054492">
    <property type="protein sequence ID" value="QOY53386.1"/>
    <property type="molecule type" value="Genomic_DNA"/>
</dbReference>
<sequence length="248" mass="27642">MNISQIDSLVKLISTNPNEAKALIKLVSVDILKSLGDGKYSVLLDNKTLTAQSDKPLSEGAKYWSQLTQSKDSTPQLSQLLKHPALLKNMQHTNLEYSLKDLRTVLSSAKPENTLKQNLLEHLSVASTKEEFSSTSALLLSLHNQTVTIPLNYHGYFSVLQFKKRYNKKTKKSQINFYAALELLGPISGIISLENGGVSIELNVAFDKTKQFLENDMKNLSYDVDISVVNIIEPLYIANLNSLLDLCI</sequence>
<gene>
    <name evidence="1" type="ORF">HUE88_06875</name>
</gene>
<evidence type="ECO:0000313" key="2">
    <source>
        <dbReference type="Proteomes" id="UP000593994"/>
    </source>
</evidence>
<accession>A0A7S7LXS8</accession>
<dbReference type="AlphaFoldDB" id="A0A7S7LXS8"/>
<dbReference type="RefSeq" id="WP_194372435.1">
    <property type="nucleotide sequence ID" value="NZ_CP054492.1"/>
</dbReference>
<keyword evidence="2" id="KW-1185">Reference proteome</keyword>
<proteinExistence type="predicted"/>
<dbReference type="Proteomes" id="UP000593994">
    <property type="component" value="Chromosome"/>
</dbReference>
<protein>
    <submittedName>
        <fullName evidence="1">Uncharacterized protein</fullName>
    </submittedName>
</protein>
<name>A0A7S7LXS8_9BACT</name>